<feature type="active site" evidence="4 5">
    <location>
        <position position="222"/>
    </location>
</feature>
<evidence type="ECO:0000256" key="7">
    <source>
        <dbReference type="SAM" id="Phobius"/>
    </source>
</evidence>
<comment type="similarity">
    <text evidence="1 3 6">Belongs to the aldehyde dehydrogenase family.</text>
</comment>
<keyword evidence="7" id="KW-0472">Membrane</keyword>
<dbReference type="Gene3D" id="3.40.605.10">
    <property type="entry name" value="Aldehyde Dehydrogenase, Chain A, domain 1"/>
    <property type="match status" value="1"/>
</dbReference>
<dbReference type="PANTHER" id="PTHR43570">
    <property type="entry name" value="ALDEHYDE DEHYDROGENASE"/>
    <property type="match status" value="1"/>
</dbReference>
<dbReference type="PROSITE" id="PS00687">
    <property type="entry name" value="ALDEHYDE_DEHYDR_GLU"/>
    <property type="match status" value="1"/>
</dbReference>
<evidence type="ECO:0000256" key="6">
    <source>
        <dbReference type="RuleBase" id="RU003345"/>
    </source>
</evidence>
<dbReference type="GO" id="GO:0006081">
    <property type="term" value="P:aldehyde metabolic process"/>
    <property type="evidence" value="ECO:0007669"/>
    <property type="project" value="InterPro"/>
</dbReference>
<dbReference type="RefSeq" id="XP_038778230.1">
    <property type="nucleotide sequence ID" value="XM_038922302.1"/>
</dbReference>
<feature type="active site" evidence="4">
    <location>
        <position position="257"/>
    </location>
</feature>
<dbReference type="Proteomes" id="UP000662931">
    <property type="component" value="Chromosome 2"/>
</dbReference>
<evidence type="ECO:0000256" key="1">
    <source>
        <dbReference type="ARBA" id="ARBA00009986"/>
    </source>
</evidence>
<keyword evidence="2 3" id="KW-0560">Oxidoreductase</keyword>
<dbReference type="GO" id="GO:0005737">
    <property type="term" value="C:cytoplasm"/>
    <property type="evidence" value="ECO:0007669"/>
    <property type="project" value="TreeGrafter"/>
</dbReference>
<organism evidence="9 10">
    <name type="scientific">Eeniella nana</name>
    <name type="common">Yeast</name>
    <name type="synonym">Brettanomyces nanus</name>
    <dbReference type="NCBI Taxonomy" id="13502"/>
    <lineage>
        <taxon>Eukaryota</taxon>
        <taxon>Fungi</taxon>
        <taxon>Dikarya</taxon>
        <taxon>Ascomycota</taxon>
        <taxon>Saccharomycotina</taxon>
        <taxon>Pichiomycetes</taxon>
        <taxon>Pichiales</taxon>
        <taxon>Pichiaceae</taxon>
        <taxon>Brettanomyces</taxon>
    </lineage>
</organism>
<dbReference type="InterPro" id="IPR012394">
    <property type="entry name" value="Aldehyde_DH_NAD(P)"/>
</dbReference>
<dbReference type="InterPro" id="IPR016160">
    <property type="entry name" value="Ald_DH_CS_CYS"/>
</dbReference>
<accession>A0A875S2U2</accession>
<evidence type="ECO:0000256" key="5">
    <source>
        <dbReference type="PROSITE-ProRule" id="PRU10007"/>
    </source>
</evidence>
<dbReference type="KEGG" id="bnn:FOA43_001997"/>
<dbReference type="InterPro" id="IPR029510">
    <property type="entry name" value="Ald_DH_CS_GLU"/>
</dbReference>
<dbReference type="InterPro" id="IPR015590">
    <property type="entry name" value="Aldehyde_DH_dom"/>
</dbReference>
<name>A0A875S2U2_EENNA</name>
<dbReference type="PROSITE" id="PS00070">
    <property type="entry name" value="ALDEHYDE_DEHYDR_CYS"/>
    <property type="match status" value="1"/>
</dbReference>
<dbReference type="InterPro" id="IPR016161">
    <property type="entry name" value="Ald_DH/histidinol_DH"/>
</dbReference>
<keyword evidence="7" id="KW-0812">Transmembrane</keyword>
<evidence type="ECO:0000256" key="4">
    <source>
        <dbReference type="PIRSR" id="PIRSR036492-1"/>
    </source>
</evidence>
<protein>
    <recommendedName>
        <fullName evidence="3">Aldehyde dehydrogenase</fullName>
    </recommendedName>
</protein>
<evidence type="ECO:0000259" key="8">
    <source>
        <dbReference type="Pfam" id="PF00171"/>
    </source>
</evidence>
<keyword evidence="7" id="KW-1133">Transmembrane helix</keyword>
<dbReference type="GO" id="GO:0004029">
    <property type="term" value="F:aldehyde dehydrogenase (NAD+) activity"/>
    <property type="evidence" value="ECO:0007669"/>
    <property type="project" value="TreeGrafter"/>
</dbReference>
<dbReference type="EMBL" id="CP064813">
    <property type="protein sequence ID" value="QPG74665.1"/>
    <property type="molecule type" value="Genomic_DNA"/>
</dbReference>
<reference evidence="9" key="1">
    <citation type="submission" date="2020-10" db="EMBL/GenBank/DDBJ databases">
        <authorList>
            <person name="Roach M.J.R."/>
        </authorList>
    </citation>
    <scope>NUCLEOTIDE SEQUENCE</scope>
    <source>
        <strain evidence="9">CBS 1945</strain>
    </source>
</reference>
<evidence type="ECO:0000313" key="9">
    <source>
        <dbReference type="EMBL" id="QPG74665.1"/>
    </source>
</evidence>
<dbReference type="GeneID" id="62195398"/>
<dbReference type="Pfam" id="PF00171">
    <property type="entry name" value="Aldedh"/>
    <property type="match status" value="1"/>
</dbReference>
<feature type="domain" description="Aldehyde dehydrogenase" evidence="8">
    <location>
        <begin position="40"/>
        <end position="442"/>
    </location>
</feature>
<evidence type="ECO:0000256" key="3">
    <source>
        <dbReference type="PIRNR" id="PIRNR036492"/>
    </source>
</evidence>
<dbReference type="AlphaFoldDB" id="A0A875S2U2"/>
<evidence type="ECO:0000256" key="2">
    <source>
        <dbReference type="ARBA" id="ARBA00023002"/>
    </source>
</evidence>
<dbReference type="PANTHER" id="PTHR43570:SF16">
    <property type="entry name" value="ALDEHYDE DEHYDROGENASE TYPE III, ISOFORM Q"/>
    <property type="match status" value="1"/>
</dbReference>
<evidence type="ECO:0000313" key="10">
    <source>
        <dbReference type="Proteomes" id="UP000662931"/>
    </source>
</evidence>
<feature type="transmembrane region" description="Helical" evidence="7">
    <location>
        <begin position="482"/>
        <end position="502"/>
    </location>
</feature>
<gene>
    <name evidence="9" type="ORF">FOA43_001997</name>
</gene>
<dbReference type="OrthoDB" id="440325at2759"/>
<dbReference type="InterPro" id="IPR016162">
    <property type="entry name" value="Ald_DH_N"/>
</dbReference>
<dbReference type="SUPFAM" id="SSF53720">
    <property type="entry name" value="ALDH-like"/>
    <property type="match status" value="1"/>
</dbReference>
<sequence>MATINNINPSVDNIPIAVNRLRQSFFDRPVREISELRGQLSAIKVGLDKHRDQLATALEKDFHRSVLETIVLEYSCISGEIDYLTKHLASLLKADGPDEKSSLFSTLNMKTEKIPLGCVLIIVPFNYPLELSLSPLVGALAAGNNVALKLPYDKCPEFCVELTKMLLESVDPDRLIVVNGGIPESNALLDQQFDKILFTGSGKVGHIVMEKAAKYLTPTVLELGGKSPTFLTCHCGNLKKAWKRILWGKFANAGQTCVAPDYLLLDDKIYDKAISVMREVYKEMFPRINADVDYTHVIDQRAFDRLTGYLEKTKGKVIVGGGKDAASRFIEPTIVTDVEFSDILMKEELFGPILPIIRYSDLGKAVDTVRLKHDTPLAIYIFSDSTKEQELIKIIRSGGMCINETLMHAGCHSTPFGGIGQSGFGNYHGRYSIATFTHQRAVLKQRYWAEFTVDIRYPPYNYAKVRKLLVLSKLPAVPCLSVWNILAYVVVLAVGMIVGHSYTN</sequence>
<keyword evidence="10" id="KW-1185">Reference proteome</keyword>
<dbReference type="InterPro" id="IPR016163">
    <property type="entry name" value="Ald_DH_C"/>
</dbReference>
<dbReference type="Gene3D" id="3.40.309.10">
    <property type="entry name" value="Aldehyde Dehydrogenase, Chain A, domain 2"/>
    <property type="match status" value="1"/>
</dbReference>
<dbReference type="PIRSF" id="PIRSF036492">
    <property type="entry name" value="ALDH"/>
    <property type="match status" value="1"/>
</dbReference>
<proteinExistence type="inferred from homology"/>